<evidence type="ECO:0000256" key="3">
    <source>
        <dbReference type="ARBA" id="ARBA00023015"/>
    </source>
</evidence>
<evidence type="ECO:0000256" key="5">
    <source>
        <dbReference type="ARBA" id="ARBA00023125"/>
    </source>
</evidence>
<keyword evidence="13" id="KW-1185">Reference proteome</keyword>
<feature type="domain" description="RNA polymerase sigma factor 70 region 4 type 2" evidence="9">
    <location>
        <begin position="128"/>
        <end position="180"/>
    </location>
</feature>
<dbReference type="InterPro" id="IPR013249">
    <property type="entry name" value="RNA_pol_sigma70_r4_t2"/>
</dbReference>
<dbReference type="EMBL" id="BBYQ01000137">
    <property type="protein sequence ID" value="GAP32019.1"/>
    <property type="molecule type" value="Genomic_DNA"/>
</dbReference>
<dbReference type="GO" id="GO:0006950">
    <property type="term" value="P:response to stress"/>
    <property type="evidence" value="ECO:0007669"/>
    <property type="project" value="UniProtKB-ARBA"/>
</dbReference>
<dbReference type="InterPro" id="IPR036388">
    <property type="entry name" value="WH-like_DNA-bd_sf"/>
</dbReference>
<proteinExistence type="inferred from homology"/>
<dbReference type="Proteomes" id="UP000037179">
    <property type="component" value="Unassembled WGS sequence"/>
</dbReference>
<evidence type="ECO:0000259" key="8">
    <source>
        <dbReference type="Pfam" id="PF04542"/>
    </source>
</evidence>
<keyword evidence="6 7" id="KW-0804">Transcription</keyword>
<dbReference type="GeneID" id="93375506"/>
<dbReference type="InterPro" id="IPR000838">
    <property type="entry name" value="RNA_pol_sigma70_ECF_CS"/>
</dbReference>
<feature type="domain" description="RNA polymerase sigma-70 region 2" evidence="8">
    <location>
        <begin position="11"/>
        <end position="78"/>
    </location>
</feature>
<dbReference type="AlphaFoldDB" id="A0A0B8NCM3"/>
<name>A0A0B8NCM3_9NOCA</name>
<evidence type="ECO:0000259" key="9">
    <source>
        <dbReference type="Pfam" id="PF08281"/>
    </source>
</evidence>
<keyword evidence="5 7" id="KW-0238">DNA-binding</keyword>
<dbReference type="GO" id="GO:0003677">
    <property type="term" value="F:DNA binding"/>
    <property type="evidence" value="ECO:0007669"/>
    <property type="project" value="UniProtKB-KW"/>
</dbReference>
<evidence type="ECO:0000313" key="11">
    <source>
        <dbReference type="EMBL" id="APA98055.1"/>
    </source>
</evidence>
<dbReference type="Gene3D" id="1.10.1740.10">
    <property type="match status" value="1"/>
</dbReference>
<dbReference type="Pfam" id="PF12680">
    <property type="entry name" value="SnoaL_2"/>
    <property type="match status" value="1"/>
</dbReference>
<dbReference type="InterPro" id="IPR014305">
    <property type="entry name" value="RNA_pol_sigma-G_actinobac"/>
</dbReference>
<dbReference type="GO" id="GO:0016987">
    <property type="term" value="F:sigma factor activity"/>
    <property type="evidence" value="ECO:0007669"/>
    <property type="project" value="UniProtKB-KW"/>
</dbReference>
<dbReference type="InterPro" id="IPR013324">
    <property type="entry name" value="RNA_pol_sigma_r3/r4-like"/>
</dbReference>
<evidence type="ECO:0000256" key="6">
    <source>
        <dbReference type="ARBA" id="ARBA00023163"/>
    </source>
</evidence>
<gene>
    <name evidence="11" type="ORF">NS506_04007</name>
    <name evidence="12" type="ORF">NSK11_contig00137-0017</name>
</gene>
<keyword evidence="3 7" id="KW-0805">Transcription regulation</keyword>
<dbReference type="InterPro" id="IPR014284">
    <property type="entry name" value="RNA_pol_sigma-70_dom"/>
</dbReference>
<accession>A0A0B8NCM3</accession>
<dbReference type="Gene3D" id="3.10.450.50">
    <property type="match status" value="1"/>
</dbReference>
<keyword evidence="12" id="KW-0240">DNA-directed RNA polymerase</keyword>
<dbReference type="GO" id="GO:0000428">
    <property type="term" value="C:DNA-directed RNA polymerase complex"/>
    <property type="evidence" value="ECO:0007669"/>
    <property type="project" value="UniProtKB-KW"/>
</dbReference>
<dbReference type="EMBL" id="CP017839">
    <property type="protein sequence ID" value="APA98055.1"/>
    <property type="molecule type" value="Genomic_DNA"/>
</dbReference>
<dbReference type="KEGG" id="nsr:NS506_04007"/>
<dbReference type="Gene3D" id="1.10.10.10">
    <property type="entry name" value="Winged helix-like DNA-binding domain superfamily/Winged helix DNA-binding domain"/>
    <property type="match status" value="1"/>
</dbReference>
<organism evidence="12 13">
    <name type="scientific">Nocardia seriolae</name>
    <dbReference type="NCBI Taxonomy" id="37332"/>
    <lineage>
        <taxon>Bacteria</taxon>
        <taxon>Bacillati</taxon>
        <taxon>Actinomycetota</taxon>
        <taxon>Actinomycetes</taxon>
        <taxon>Mycobacteriales</taxon>
        <taxon>Nocardiaceae</taxon>
        <taxon>Nocardia</taxon>
    </lineage>
</organism>
<reference evidence="12 13" key="2">
    <citation type="journal article" date="2016" name="Genome Announc.">
        <title>Draft Genome Sequence of Erythromycin- and Oxytetracycline-Sensitive Nocardia seriolae Strain U-1 (NBRC 110359).</title>
        <authorList>
            <person name="Imajoh M."/>
            <person name="Sukeda M."/>
            <person name="Shimizu M."/>
            <person name="Yamane J."/>
            <person name="Ohnishi K."/>
            <person name="Oshima S."/>
        </authorList>
    </citation>
    <scope>NUCLEOTIDE SEQUENCE [LARGE SCALE GENOMIC DNA]</scope>
    <source>
        <strain evidence="12 13">U-1</strain>
    </source>
</reference>
<dbReference type="RefSeq" id="WP_033090513.1">
    <property type="nucleotide sequence ID" value="NZ_AP017900.1"/>
</dbReference>
<dbReference type="Proteomes" id="UP000180166">
    <property type="component" value="Chromosome"/>
</dbReference>
<dbReference type="SUPFAM" id="SSF88946">
    <property type="entry name" value="Sigma2 domain of RNA polymerase sigma factors"/>
    <property type="match status" value="1"/>
</dbReference>
<evidence type="ECO:0000256" key="2">
    <source>
        <dbReference type="ARBA" id="ARBA00011344"/>
    </source>
</evidence>
<dbReference type="InterPro" id="IPR037401">
    <property type="entry name" value="SnoaL-like"/>
</dbReference>
<dbReference type="NCBIfam" id="NF006089">
    <property type="entry name" value="PRK08241.1"/>
    <property type="match status" value="1"/>
</dbReference>
<dbReference type="PANTHER" id="PTHR43133:SF65">
    <property type="entry name" value="ECF RNA POLYMERASE SIGMA FACTOR SIGG"/>
    <property type="match status" value="1"/>
</dbReference>
<keyword evidence="4 7" id="KW-0731">Sigma factor</keyword>
<evidence type="ECO:0000259" key="10">
    <source>
        <dbReference type="Pfam" id="PF12680"/>
    </source>
</evidence>
<dbReference type="CDD" id="cd06171">
    <property type="entry name" value="Sigma70_r4"/>
    <property type="match status" value="1"/>
</dbReference>
<evidence type="ECO:0000256" key="1">
    <source>
        <dbReference type="ARBA" id="ARBA00010641"/>
    </source>
</evidence>
<dbReference type="Pfam" id="PF08281">
    <property type="entry name" value="Sigma70_r4_2"/>
    <property type="match status" value="1"/>
</dbReference>
<evidence type="ECO:0000256" key="4">
    <source>
        <dbReference type="ARBA" id="ARBA00023082"/>
    </source>
</evidence>
<evidence type="ECO:0000256" key="7">
    <source>
        <dbReference type="RuleBase" id="RU000716"/>
    </source>
</evidence>
<feature type="domain" description="SnoaL-like" evidence="10">
    <location>
        <begin position="201"/>
        <end position="297"/>
    </location>
</feature>
<dbReference type="Pfam" id="PF04542">
    <property type="entry name" value="Sigma70_r2"/>
    <property type="match status" value="1"/>
</dbReference>
<dbReference type="SUPFAM" id="SSF88659">
    <property type="entry name" value="Sigma3 and sigma4 domains of RNA polymerase sigma factors"/>
    <property type="match status" value="1"/>
</dbReference>
<dbReference type="InterPro" id="IPR032710">
    <property type="entry name" value="NTF2-like_dom_sf"/>
</dbReference>
<reference evidence="13" key="1">
    <citation type="submission" date="2015-07" db="EMBL/GenBank/DDBJ databases">
        <title>Nocardia seriolae U-1 whole genome shotgun sequence.</title>
        <authorList>
            <person name="Imajoh M."/>
            <person name="Fukumoto Y."/>
            <person name="Sukeda M."/>
            <person name="Yamane J."/>
            <person name="Yamasaki K."/>
            <person name="Shimizu M."/>
            <person name="Ohnishi K."/>
            <person name="Oshima S."/>
        </authorList>
    </citation>
    <scope>NUCLEOTIDE SEQUENCE [LARGE SCALE GENOMIC DNA]</scope>
    <source>
        <strain evidence="13">U-1</strain>
    </source>
</reference>
<evidence type="ECO:0000313" key="13">
    <source>
        <dbReference type="Proteomes" id="UP000037179"/>
    </source>
</evidence>
<dbReference type="GO" id="GO:0006352">
    <property type="term" value="P:DNA-templated transcription initiation"/>
    <property type="evidence" value="ECO:0007669"/>
    <property type="project" value="InterPro"/>
</dbReference>
<dbReference type="InterPro" id="IPR039425">
    <property type="entry name" value="RNA_pol_sigma-70-like"/>
</dbReference>
<sequence length="316" mass="35011">MPDVDFAASTDRYRRELLAHCYRMLGSVQDAEDLVQETLLRAWRARADYDESRAGMRTWLYRIATNACLTALEQRGRRPMPAGLGNAPGDDPREALVHGGEIPWLQPIPDSMLADPSEAAVAQGSLRLALVAAMQQLPARQRAVLVLREVLDWPATQVAEALEMSPAAVNSALQRARKTLSRSGVHEDEVTESAEQRAVIDNYVTAFRTADLAALEKLLADDVIMEMPPMLNWYFGRTGYIGFMGRVFDTRGTEWRLLPVGANGQPALAAYVRDGAGAYVLHTLQIFTVRDGLITHMIAYQVEEVFRVFGLAPRSA</sequence>
<dbReference type="InterPro" id="IPR007627">
    <property type="entry name" value="RNA_pol_sigma70_r2"/>
</dbReference>
<reference evidence="11 14" key="3">
    <citation type="submission" date="2016-10" db="EMBL/GenBank/DDBJ databases">
        <title>Genome sequence of Nocardia seriolae strain EM150506, isolated from Anguila japonica.</title>
        <authorList>
            <person name="Han H.-J."/>
        </authorList>
    </citation>
    <scope>NUCLEOTIDE SEQUENCE [LARGE SCALE GENOMIC DNA]</scope>
    <source>
        <strain evidence="11 14">EM150506</strain>
    </source>
</reference>
<evidence type="ECO:0000313" key="12">
    <source>
        <dbReference type="EMBL" id="GAP32019.1"/>
    </source>
</evidence>
<dbReference type="PANTHER" id="PTHR43133">
    <property type="entry name" value="RNA POLYMERASE ECF-TYPE SIGMA FACTO"/>
    <property type="match status" value="1"/>
</dbReference>
<dbReference type="OrthoDB" id="7376212at2"/>
<comment type="subunit">
    <text evidence="2">Interacts transiently with the RNA polymerase catalytic core formed by RpoA, RpoB, RpoC and RpoZ (2 alpha, 1 beta, 1 beta' and 1 omega subunit) to form the RNA polymerase holoenzyme that can initiate transcription.</text>
</comment>
<comment type="similarity">
    <text evidence="1 7">Belongs to the sigma-70 factor family. ECF subfamily.</text>
</comment>
<protein>
    <recommendedName>
        <fullName evidence="7">RNA polymerase sigma factor</fullName>
    </recommendedName>
</protein>
<dbReference type="PROSITE" id="PS01063">
    <property type="entry name" value="SIGMA70_ECF"/>
    <property type="match status" value="1"/>
</dbReference>
<dbReference type="NCBIfam" id="TIGR02937">
    <property type="entry name" value="sigma70-ECF"/>
    <property type="match status" value="1"/>
</dbReference>
<dbReference type="InterPro" id="IPR013325">
    <property type="entry name" value="RNA_pol_sigma_r2"/>
</dbReference>
<dbReference type="NCBIfam" id="TIGR02960">
    <property type="entry name" value="SigX5"/>
    <property type="match status" value="1"/>
</dbReference>
<evidence type="ECO:0000313" key="14">
    <source>
        <dbReference type="Proteomes" id="UP000180166"/>
    </source>
</evidence>
<dbReference type="SUPFAM" id="SSF54427">
    <property type="entry name" value="NTF2-like"/>
    <property type="match status" value="1"/>
</dbReference>